<dbReference type="GO" id="GO:0005886">
    <property type="term" value="C:plasma membrane"/>
    <property type="evidence" value="ECO:0007669"/>
    <property type="project" value="TreeGrafter"/>
</dbReference>
<protein>
    <recommendedName>
        <fullName evidence="6">Late embryogenesis abundant protein LEA-2 subgroup domain-containing protein</fullName>
    </recommendedName>
</protein>
<comment type="subcellular location">
    <subcellularLocation>
        <location evidence="1">Membrane</location>
    </subcellularLocation>
</comment>
<keyword evidence="2 3" id="KW-0472">Membrane</keyword>
<reference evidence="4 5" key="1">
    <citation type="submission" date="2019-05" db="EMBL/GenBank/DDBJ databases">
        <title>Mikania micrantha, genome provides insights into the molecular mechanism of rapid growth.</title>
        <authorList>
            <person name="Liu B."/>
        </authorList>
    </citation>
    <scope>NUCLEOTIDE SEQUENCE [LARGE SCALE GENOMIC DNA]</scope>
    <source>
        <strain evidence="4">NLD-2019</strain>
        <tissue evidence="4">Leaf</tissue>
    </source>
</reference>
<evidence type="ECO:0000313" key="4">
    <source>
        <dbReference type="EMBL" id="KAD6120291.1"/>
    </source>
</evidence>
<dbReference type="OrthoDB" id="1549444at2759"/>
<evidence type="ECO:0000256" key="2">
    <source>
        <dbReference type="ARBA" id="ARBA00023136"/>
    </source>
</evidence>
<evidence type="ECO:0000256" key="3">
    <source>
        <dbReference type="SAM" id="Phobius"/>
    </source>
</evidence>
<dbReference type="EMBL" id="SZYD01000005">
    <property type="protein sequence ID" value="KAD6120291.1"/>
    <property type="molecule type" value="Genomic_DNA"/>
</dbReference>
<proteinExistence type="predicted"/>
<keyword evidence="5" id="KW-1185">Reference proteome</keyword>
<accession>A0A5N6PDN8</accession>
<dbReference type="AlphaFoldDB" id="A0A5N6PDN8"/>
<organism evidence="4 5">
    <name type="scientific">Mikania micrantha</name>
    <name type="common">bitter vine</name>
    <dbReference type="NCBI Taxonomy" id="192012"/>
    <lineage>
        <taxon>Eukaryota</taxon>
        <taxon>Viridiplantae</taxon>
        <taxon>Streptophyta</taxon>
        <taxon>Embryophyta</taxon>
        <taxon>Tracheophyta</taxon>
        <taxon>Spermatophyta</taxon>
        <taxon>Magnoliopsida</taxon>
        <taxon>eudicotyledons</taxon>
        <taxon>Gunneridae</taxon>
        <taxon>Pentapetalae</taxon>
        <taxon>asterids</taxon>
        <taxon>campanulids</taxon>
        <taxon>Asterales</taxon>
        <taxon>Asteraceae</taxon>
        <taxon>Asteroideae</taxon>
        <taxon>Heliantheae alliance</taxon>
        <taxon>Eupatorieae</taxon>
        <taxon>Mikania</taxon>
    </lineage>
</organism>
<evidence type="ECO:0000256" key="1">
    <source>
        <dbReference type="ARBA" id="ARBA00004370"/>
    </source>
</evidence>
<dbReference type="GO" id="GO:0098542">
    <property type="term" value="P:defense response to other organism"/>
    <property type="evidence" value="ECO:0007669"/>
    <property type="project" value="InterPro"/>
</dbReference>
<dbReference type="InterPro" id="IPR044839">
    <property type="entry name" value="NDR1-like"/>
</dbReference>
<gene>
    <name evidence="4" type="ORF">E3N88_11562</name>
</gene>
<dbReference type="PANTHER" id="PTHR31415:SF125">
    <property type="entry name" value="HARPIN INDUCING PROTEIN 1-LIKE 9"/>
    <property type="match status" value="1"/>
</dbReference>
<sequence length="217" mass="25115">MSNHSLPDFDIEVDIDIDQAPTNNEDIHSSGSSLPDLHIPLPTRRKRWFFLSYSIFLVLYLVFVLVLAYTYPIKPACVIKHFKLPALDNKSPNITQQTNNSVYVAINFINRNPLISYSYDGLIDIAIDYYPLADPKPVSFVSTTTQGFYQHHRNRTKVEVHVVVPDLPRLLLKMKKESFSFFLVNLVFNVRFNCKVSCTRKEPLLMNPAIWYVYVVE</sequence>
<dbReference type="GO" id="GO:0009506">
    <property type="term" value="C:plasmodesma"/>
    <property type="evidence" value="ECO:0007669"/>
    <property type="project" value="TreeGrafter"/>
</dbReference>
<comment type="caution">
    <text evidence="4">The sequence shown here is derived from an EMBL/GenBank/DDBJ whole genome shotgun (WGS) entry which is preliminary data.</text>
</comment>
<feature type="transmembrane region" description="Helical" evidence="3">
    <location>
        <begin position="48"/>
        <end position="71"/>
    </location>
</feature>
<evidence type="ECO:0000313" key="5">
    <source>
        <dbReference type="Proteomes" id="UP000326396"/>
    </source>
</evidence>
<evidence type="ECO:0008006" key="6">
    <source>
        <dbReference type="Google" id="ProtNLM"/>
    </source>
</evidence>
<dbReference type="PANTHER" id="PTHR31415">
    <property type="entry name" value="OS05G0367900 PROTEIN"/>
    <property type="match status" value="1"/>
</dbReference>
<keyword evidence="3" id="KW-0812">Transmembrane</keyword>
<dbReference type="Proteomes" id="UP000326396">
    <property type="component" value="Linkage Group LG13"/>
</dbReference>
<keyword evidence="3" id="KW-1133">Transmembrane helix</keyword>
<name>A0A5N6PDN8_9ASTR</name>